<keyword evidence="1" id="KW-0808">Transferase</keyword>
<dbReference type="InterPro" id="IPR023057">
    <property type="entry name" value="GlnE"/>
</dbReference>
<keyword evidence="5" id="KW-0460">Magnesium</keyword>
<dbReference type="PANTHER" id="PTHR30621">
    <property type="entry name" value="GLUTAMINE SYNTHETASE ADENYLYLTRANSFERASE"/>
    <property type="match status" value="1"/>
</dbReference>
<dbReference type="Pfam" id="PF08335">
    <property type="entry name" value="GlnD_UR_UTase"/>
    <property type="match status" value="1"/>
</dbReference>
<evidence type="ECO:0000259" key="8">
    <source>
        <dbReference type="Pfam" id="PF08335"/>
    </source>
</evidence>
<organism evidence="9 10">
    <name type="scientific">Entotheonella factor</name>
    <dbReference type="NCBI Taxonomy" id="1429438"/>
    <lineage>
        <taxon>Bacteria</taxon>
        <taxon>Pseudomonadati</taxon>
        <taxon>Nitrospinota/Tectimicrobiota group</taxon>
        <taxon>Candidatus Tectimicrobiota</taxon>
        <taxon>Candidatus Entotheonellia</taxon>
        <taxon>Candidatus Entotheonellales</taxon>
        <taxon>Candidatus Entotheonellaceae</taxon>
        <taxon>Candidatus Entotheonella</taxon>
    </lineage>
</organism>
<comment type="caution">
    <text evidence="9">The sequence shown here is derived from an EMBL/GenBank/DDBJ whole genome shotgun (WGS) entry which is preliminary data.</text>
</comment>
<proteinExistence type="predicted"/>
<dbReference type="Proteomes" id="UP000019141">
    <property type="component" value="Unassembled WGS sequence"/>
</dbReference>
<dbReference type="Gene3D" id="1.20.120.330">
    <property type="entry name" value="Nucleotidyltransferases domain 2"/>
    <property type="match status" value="1"/>
</dbReference>
<dbReference type="GO" id="GO:0005524">
    <property type="term" value="F:ATP binding"/>
    <property type="evidence" value="ECO:0007669"/>
    <property type="project" value="UniProtKB-KW"/>
</dbReference>
<dbReference type="GO" id="GO:0008882">
    <property type="term" value="F:[glutamate-ammonia-ligase] adenylyltransferase activity"/>
    <property type="evidence" value="ECO:0007669"/>
    <property type="project" value="InterPro"/>
</dbReference>
<evidence type="ECO:0000256" key="4">
    <source>
        <dbReference type="ARBA" id="ARBA00022840"/>
    </source>
</evidence>
<dbReference type="AlphaFoldDB" id="W4LX37"/>
<evidence type="ECO:0000313" key="9">
    <source>
        <dbReference type="EMBL" id="ETX02674.1"/>
    </source>
</evidence>
<dbReference type="InterPro" id="IPR013546">
    <property type="entry name" value="PII_UdlTrfase/GS_AdlTrfase"/>
</dbReference>
<evidence type="ECO:0000259" key="7">
    <source>
        <dbReference type="Pfam" id="PF03710"/>
    </source>
</evidence>
<sequence length="531" mass="60011">MTGRLPPEPPTWLKDLIAAVPELDAHPQFISDIYALHQRFPDAATADLLTHFAACLLRTAEPMRAMNHLLRYLDVSAAPEALWHQWQLYPEQVTYTLTILAESSFLSTMLCRHPDWLLWLLEDAINRPSPLPDALAAELQQQLQDDSQQAGAEAADTLRAFTHRHLLRIGAQDLNDLADIEAATAALSTLADTVVQAGVDHCRRELDAEHGKPMFVDGTGEQRPCGFCVIGMGKLGGYELNFSSDIDLMFVYDSYEGQTSGAVLNDQWRAPISNHEYFVKLAQRLTNIIGGNGPDGQAFRVDLRLRPDGTQGQLALALLAYEAYYTRFGQTWEQMALLKARPIAGDARLGAAFMALVEPFVYQRHLDREGLTRIQDMKREIDAQIADKAQSHTNVKLGLGGIREIEFFIQIHQLIYGGRYPELQDRQSLSALSKLRDAGFFDPELETTLRESYIYLRRLEHRLQMEQGSQTHTLPRQDSSRQRLARQYGFDSWDAFYQDYLDKTQTVHDVFTRVFDHDLEPPGNPSETPSA</sequence>
<reference evidence="9 10" key="1">
    <citation type="journal article" date="2014" name="Nature">
        <title>An environmental bacterial taxon with a large and distinct metabolic repertoire.</title>
        <authorList>
            <person name="Wilson M.C."/>
            <person name="Mori T."/>
            <person name="Ruckert C."/>
            <person name="Uria A.R."/>
            <person name="Helf M.J."/>
            <person name="Takada K."/>
            <person name="Gernert C."/>
            <person name="Steffens U.A."/>
            <person name="Heycke N."/>
            <person name="Schmitt S."/>
            <person name="Rinke C."/>
            <person name="Helfrich E.J."/>
            <person name="Brachmann A.O."/>
            <person name="Gurgui C."/>
            <person name="Wakimoto T."/>
            <person name="Kracht M."/>
            <person name="Crusemann M."/>
            <person name="Hentschel U."/>
            <person name="Abe I."/>
            <person name="Matsunaga S."/>
            <person name="Kalinowski J."/>
            <person name="Takeyama H."/>
            <person name="Piel J."/>
        </authorList>
    </citation>
    <scope>NUCLEOTIDE SEQUENCE [LARGE SCALE GENOMIC DNA]</scope>
    <source>
        <strain evidence="10">TSY1</strain>
    </source>
</reference>
<keyword evidence="2" id="KW-0548">Nucleotidyltransferase</keyword>
<feature type="domain" description="PII-uridylyltransferase/Glutamine-synthetase adenylyltransferase" evidence="8">
    <location>
        <begin position="376"/>
        <end position="515"/>
    </location>
</feature>
<dbReference type="Pfam" id="PF03710">
    <property type="entry name" value="GlnE"/>
    <property type="match status" value="1"/>
</dbReference>
<gene>
    <name evidence="9" type="ORF">ETSY1_02715</name>
</gene>
<evidence type="ECO:0000256" key="1">
    <source>
        <dbReference type="ARBA" id="ARBA00022679"/>
    </source>
</evidence>
<dbReference type="SUPFAM" id="SSF81301">
    <property type="entry name" value="Nucleotidyltransferase"/>
    <property type="match status" value="1"/>
</dbReference>
<dbReference type="PANTHER" id="PTHR30621:SF0">
    <property type="entry name" value="BIFUNCTIONAL GLUTAMINE SYNTHETASE ADENYLYLTRANSFERASE_ADENYLYL-REMOVING ENZYME"/>
    <property type="match status" value="1"/>
</dbReference>
<dbReference type="InterPro" id="IPR005190">
    <property type="entry name" value="GlnE_rpt_dom"/>
</dbReference>
<evidence type="ECO:0000256" key="5">
    <source>
        <dbReference type="ARBA" id="ARBA00022842"/>
    </source>
</evidence>
<name>W4LX37_ENTF1</name>
<evidence type="ECO:0008006" key="11">
    <source>
        <dbReference type="Google" id="ProtNLM"/>
    </source>
</evidence>
<dbReference type="SUPFAM" id="SSF81593">
    <property type="entry name" value="Nucleotidyltransferase substrate binding subunit/domain"/>
    <property type="match status" value="1"/>
</dbReference>
<dbReference type="GO" id="GO:0000820">
    <property type="term" value="P:regulation of glutamine family amino acid metabolic process"/>
    <property type="evidence" value="ECO:0007669"/>
    <property type="project" value="TreeGrafter"/>
</dbReference>
<evidence type="ECO:0000256" key="6">
    <source>
        <dbReference type="ARBA" id="ARBA00023268"/>
    </source>
</evidence>
<dbReference type="EMBL" id="AZHW01000116">
    <property type="protein sequence ID" value="ETX02674.1"/>
    <property type="molecule type" value="Genomic_DNA"/>
</dbReference>
<dbReference type="InterPro" id="IPR043519">
    <property type="entry name" value="NT_sf"/>
</dbReference>
<dbReference type="HOGENOM" id="CLU_472279_0_0_7"/>
<dbReference type="CDD" id="cd05401">
    <property type="entry name" value="NT_GlnE_GlnD_like"/>
    <property type="match status" value="1"/>
</dbReference>
<keyword evidence="10" id="KW-1185">Reference proteome</keyword>
<keyword evidence="6" id="KW-0511">Multifunctional enzyme</keyword>
<protein>
    <recommendedName>
        <fullName evidence="11">Glutamate-ammonia ligase adenylyltransferase repeated domain-containing protein</fullName>
    </recommendedName>
</protein>
<evidence type="ECO:0000256" key="2">
    <source>
        <dbReference type="ARBA" id="ARBA00022695"/>
    </source>
</evidence>
<feature type="domain" description="Glutamate-ammonia ligase adenylyltransferase repeated" evidence="7">
    <location>
        <begin position="97"/>
        <end position="354"/>
    </location>
</feature>
<keyword evidence="3" id="KW-0547">Nucleotide-binding</keyword>
<dbReference type="GO" id="GO:0005829">
    <property type="term" value="C:cytosol"/>
    <property type="evidence" value="ECO:0007669"/>
    <property type="project" value="TreeGrafter"/>
</dbReference>
<evidence type="ECO:0000256" key="3">
    <source>
        <dbReference type="ARBA" id="ARBA00022741"/>
    </source>
</evidence>
<accession>W4LX37</accession>
<evidence type="ECO:0000313" key="10">
    <source>
        <dbReference type="Proteomes" id="UP000019141"/>
    </source>
</evidence>
<keyword evidence="4" id="KW-0067">ATP-binding</keyword>
<dbReference type="Gene3D" id="3.30.460.10">
    <property type="entry name" value="Beta Polymerase, domain 2"/>
    <property type="match status" value="1"/>
</dbReference>
<dbReference type="PATRIC" id="fig|1429438.4.peg.708"/>